<evidence type="ECO:0000256" key="1">
    <source>
        <dbReference type="ARBA" id="ARBA00023002"/>
    </source>
</evidence>
<keyword evidence="1" id="KW-0560">Oxidoreductase</keyword>
<keyword evidence="4" id="KW-1185">Reference proteome</keyword>
<dbReference type="RefSeq" id="WP_313762445.1">
    <property type="nucleotide sequence ID" value="NZ_BAAAVH010000050.1"/>
</dbReference>
<dbReference type="Gene3D" id="3.20.20.100">
    <property type="entry name" value="NADP-dependent oxidoreductase domain"/>
    <property type="match status" value="1"/>
</dbReference>
<dbReference type="SUPFAM" id="SSF51430">
    <property type="entry name" value="NAD(P)-linked oxidoreductase"/>
    <property type="match status" value="1"/>
</dbReference>
<dbReference type="PANTHER" id="PTHR43364">
    <property type="entry name" value="NADH-SPECIFIC METHYLGLYOXAL REDUCTASE-RELATED"/>
    <property type="match status" value="1"/>
</dbReference>
<evidence type="ECO:0000313" key="4">
    <source>
        <dbReference type="Proteomes" id="UP001596067"/>
    </source>
</evidence>
<reference evidence="4" key="1">
    <citation type="journal article" date="2019" name="Int. J. Syst. Evol. Microbiol.">
        <title>The Global Catalogue of Microorganisms (GCM) 10K type strain sequencing project: providing services to taxonomists for standard genome sequencing and annotation.</title>
        <authorList>
            <consortium name="The Broad Institute Genomics Platform"/>
            <consortium name="The Broad Institute Genome Sequencing Center for Infectious Disease"/>
            <person name="Wu L."/>
            <person name="Ma J."/>
        </authorList>
    </citation>
    <scope>NUCLEOTIDE SEQUENCE [LARGE SCALE GENOMIC DNA]</scope>
    <source>
        <strain evidence="4">CGMCC 4.1469</strain>
    </source>
</reference>
<protein>
    <submittedName>
        <fullName evidence="3">Aldo/keto reductase family protein</fullName>
    </submittedName>
</protein>
<name>A0ABW1EQA9_9ACTN</name>
<evidence type="ECO:0000313" key="3">
    <source>
        <dbReference type="EMBL" id="MFC5884222.1"/>
    </source>
</evidence>
<dbReference type="CDD" id="cd19074">
    <property type="entry name" value="Aldo_ket_red_shaker-like"/>
    <property type="match status" value="1"/>
</dbReference>
<dbReference type="InterPro" id="IPR036812">
    <property type="entry name" value="NAD(P)_OxRdtase_dom_sf"/>
</dbReference>
<feature type="domain" description="NADP-dependent oxidoreductase" evidence="2">
    <location>
        <begin position="16"/>
        <end position="315"/>
    </location>
</feature>
<dbReference type="InterPro" id="IPR023210">
    <property type="entry name" value="NADP_OxRdtase_dom"/>
</dbReference>
<sequence length="327" mass="34993">MEHRHLGRSGLRISEIVFGNLLYPQDSTPDESVLACLRAALDSGITTFDTADIYGMGRSEQLLGRALAGEPRDGVVICTKVFFPTGTGPNGSGLSRKHVREALHASLRRLGTDYVDLYTAHRYDPNTPLEETVSAFADLVRAGKVLYIGVSEWTAPQITEAAALARAMNVQLVYNMPQYSALWREPEAEVIPACEPLGIGQVPYFTLAQGVLTGKYRPGAPAPDGSRGAAELVGGRARFMRRLLTDEVLERVARLEPVAAEAGLTPSQLAVAWVLHRPNVAGAVIGASQPEQVRENAAASGVKLEPQLMARIDDILGPVVSDGGSDG</sequence>
<dbReference type="Proteomes" id="UP001596067">
    <property type="component" value="Unassembled WGS sequence"/>
</dbReference>
<dbReference type="InterPro" id="IPR050523">
    <property type="entry name" value="AKR_Detox_Biosynth"/>
</dbReference>
<proteinExistence type="predicted"/>
<evidence type="ECO:0000259" key="2">
    <source>
        <dbReference type="Pfam" id="PF00248"/>
    </source>
</evidence>
<gene>
    <name evidence="3" type="ORF">ACFP0N_04370</name>
</gene>
<dbReference type="Pfam" id="PF00248">
    <property type="entry name" value="Aldo_ket_red"/>
    <property type="match status" value="1"/>
</dbReference>
<accession>A0ABW1EQA9</accession>
<organism evidence="3 4">
    <name type="scientific">Kitasatospora aburaviensis</name>
    <dbReference type="NCBI Taxonomy" id="67265"/>
    <lineage>
        <taxon>Bacteria</taxon>
        <taxon>Bacillati</taxon>
        <taxon>Actinomycetota</taxon>
        <taxon>Actinomycetes</taxon>
        <taxon>Kitasatosporales</taxon>
        <taxon>Streptomycetaceae</taxon>
        <taxon>Kitasatospora</taxon>
    </lineage>
</organism>
<dbReference type="PANTHER" id="PTHR43364:SF4">
    <property type="entry name" value="NAD(P)-LINKED OXIDOREDUCTASE SUPERFAMILY PROTEIN"/>
    <property type="match status" value="1"/>
</dbReference>
<dbReference type="EMBL" id="JBHSOD010000003">
    <property type="protein sequence ID" value="MFC5884222.1"/>
    <property type="molecule type" value="Genomic_DNA"/>
</dbReference>
<comment type="caution">
    <text evidence="3">The sequence shown here is derived from an EMBL/GenBank/DDBJ whole genome shotgun (WGS) entry which is preliminary data.</text>
</comment>